<dbReference type="AlphaFoldDB" id="A0A9E7AJ87"/>
<feature type="domain" description="HTH cro/C1-type" evidence="2">
    <location>
        <begin position="2"/>
        <end position="47"/>
    </location>
</feature>
<dbReference type="Proteomes" id="UP000830236">
    <property type="component" value="Chromosome"/>
</dbReference>
<reference evidence="3" key="1">
    <citation type="submission" date="2022-05" db="EMBL/GenBank/DDBJ databases">
        <title>Using nanopore sequencing to obtain complete genomes from saliva samples.</title>
        <authorList>
            <person name="Baker J.L."/>
        </authorList>
    </citation>
    <scope>NUCLEOTIDE SEQUENCE</scope>
    <source>
        <strain evidence="3">JCVI-JB-Ag32</strain>
    </source>
</reference>
<proteinExistence type="inferred from homology"/>
<dbReference type="KEGG" id="agh:M3I41_08850"/>
<dbReference type="SUPFAM" id="SSF47413">
    <property type="entry name" value="lambda repressor-like DNA-binding domains"/>
    <property type="match status" value="1"/>
</dbReference>
<dbReference type="SMART" id="SM00530">
    <property type="entry name" value="HTH_XRE"/>
    <property type="match status" value="1"/>
</dbReference>
<evidence type="ECO:0000313" key="3">
    <source>
        <dbReference type="EMBL" id="UQF79659.1"/>
    </source>
</evidence>
<dbReference type="Gene3D" id="1.10.10.2910">
    <property type="match status" value="1"/>
</dbReference>
<evidence type="ECO:0000313" key="4">
    <source>
        <dbReference type="Proteomes" id="UP000830236"/>
    </source>
</evidence>
<dbReference type="InterPro" id="IPR001387">
    <property type="entry name" value="Cro/C1-type_HTH"/>
</dbReference>
<dbReference type="CDD" id="cd00093">
    <property type="entry name" value="HTH_XRE"/>
    <property type="match status" value="1"/>
</dbReference>
<dbReference type="InterPro" id="IPR010359">
    <property type="entry name" value="IrrE_HExxH"/>
</dbReference>
<dbReference type="EMBL" id="CP097095">
    <property type="protein sequence ID" value="UQF79659.1"/>
    <property type="molecule type" value="Genomic_DNA"/>
</dbReference>
<dbReference type="Gene3D" id="1.10.260.40">
    <property type="entry name" value="lambda repressor-like DNA-binding domains"/>
    <property type="match status" value="1"/>
</dbReference>
<gene>
    <name evidence="3" type="ORF">M3I41_08850</name>
</gene>
<name>A0A9E7AJ87_9ACTO</name>
<accession>A0A9E7AJ87</accession>
<evidence type="ECO:0000259" key="2">
    <source>
        <dbReference type="PROSITE" id="PS50943"/>
    </source>
</evidence>
<evidence type="ECO:0000256" key="1">
    <source>
        <dbReference type="ARBA" id="ARBA00007227"/>
    </source>
</evidence>
<dbReference type="PANTHER" id="PTHR43236:SF1">
    <property type="entry name" value="BLL7220 PROTEIN"/>
    <property type="match status" value="1"/>
</dbReference>
<dbReference type="PANTHER" id="PTHR43236">
    <property type="entry name" value="ANTITOXIN HIGA1"/>
    <property type="match status" value="1"/>
</dbReference>
<dbReference type="GO" id="GO:0003677">
    <property type="term" value="F:DNA binding"/>
    <property type="evidence" value="ECO:0007669"/>
    <property type="project" value="InterPro"/>
</dbReference>
<sequence length="327" mass="36778">MLTRADLADAANISVSTLTAYENGRRVPLAEAKERLADALGVRPEFFYLPDMDEVPMEEVSFRKASKTSKCQQRAAMGAAQMAVEFFGVIESSFKLPDLQVPEIDDATPEQAAEEVRAQWHLADRPIADMMSLLESKGVRILSLDHRCKDVDAFCFSRDGVSYIFVSTVKTAERQRFDLAHELGHLVLHAGVPADSANSKERERQADSFASAFLMPASRIYTQSMNGAPVERILKAKKYWQVSAMAMARRLHDLKLLSDWQYRSVVIELSQRGYRSAEPDGIQREQSQLLRKVLFMMDEHTTTADTAAALHLTTDVVRTYLRDLTLT</sequence>
<protein>
    <submittedName>
        <fullName evidence="3">XRE family transcriptional regulator</fullName>
    </submittedName>
</protein>
<comment type="similarity">
    <text evidence="1">Belongs to the short-chain fatty acyl-CoA assimilation regulator (ScfR) family.</text>
</comment>
<dbReference type="Pfam" id="PF01381">
    <property type="entry name" value="HTH_3"/>
    <property type="match status" value="1"/>
</dbReference>
<dbReference type="Pfam" id="PF06114">
    <property type="entry name" value="Peptidase_M78"/>
    <property type="match status" value="1"/>
</dbReference>
<dbReference type="InterPro" id="IPR052345">
    <property type="entry name" value="Rad_response_metalloprotease"/>
</dbReference>
<dbReference type="PROSITE" id="PS50943">
    <property type="entry name" value="HTH_CROC1"/>
    <property type="match status" value="1"/>
</dbReference>
<dbReference type="InterPro" id="IPR010982">
    <property type="entry name" value="Lambda_DNA-bd_dom_sf"/>
</dbReference>
<organism evidence="3 4">
    <name type="scientific">Actinomyces graevenitzii</name>
    <dbReference type="NCBI Taxonomy" id="55565"/>
    <lineage>
        <taxon>Bacteria</taxon>
        <taxon>Bacillati</taxon>
        <taxon>Actinomycetota</taxon>
        <taxon>Actinomycetes</taxon>
        <taxon>Actinomycetales</taxon>
        <taxon>Actinomycetaceae</taxon>
        <taxon>Actinomyces</taxon>
    </lineage>
</organism>